<evidence type="ECO:0000256" key="9">
    <source>
        <dbReference type="SAM" id="MobiDB-lite"/>
    </source>
</evidence>
<comment type="similarity">
    <text evidence="2 8">Belongs to the SLD2 family.</text>
</comment>
<feature type="compositionally biased region" description="Acidic residues" evidence="9">
    <location>
        <begin position="325"/>
        <end position="336"/>
    </location>
</feature>
<feature type="compositionally biased region" description="Basic residues" evidence="9">
    <location>
        <begin position="348"/>
        <end position="368"/>
    </location>
</feature>
<keyword evidence="11" id="KW-1185">Reference proteome</keyword>
<evidence type="ECO:0000256" key="6">
    <source>
        <dbReference type="ARBA" id="ARBA00023306"/>
    </source>
</evidence>
<gene>
    <name evidence="10" type="ORF">AAL_06038</name>
</gene>
<evidence type="ECO:0000313" key="11">
    <source>
        <dbReference type="Proteomes" id="UP000078544"/>
    </source>
</evidence>
<feature type="region of interest" description="Disordered" evidence="9">
    <location>
        <begin position="449"/>
        <end position="468"/>
    </location>
</feature>
<evidence type="ECO:0000256" key="5">
    <source>
        <dbReference type="ARBA" id="ARBA00023242"/>
    </source>
</evidence>
<evidence type="ECO:0000313" key="10">
    <source>
        <dbReference type="EMBL" id="KZZ92412.1"/>
    </source>
</evidence>
<feature type="region of interest" description="Disordered" evidence="9">
    <location>
        <begin position="149"/>
        <end position="176"/>
    </location>
</feature>
<dbReference type="GO" id="GO:0031261">
    <property type="term" value="C:DNA replication preinitiation complex"/>
    <property type="evidence" value="ECO:0007669"/>
    <property type="project" value="TreeGrafter"/>
</dbReference>
<name>A0A167ZAT4_9HYPO</name>
<dbReference type="GO" id="GO:0006270">
    <property type="term" value="P:DNA replication initiation"/>
    <property type="evidence" value="ECO:0007669"/>
    <property type="project" value="UniProtKB-UniRule"/>
</dbReference>
<dbReference type="OrthoDB" id="8775810at2759"/>
<comment type="subcellular location">
    <subcellularLocation>
        <location evidence="1 8">Nucleus</location>
    </subcellularLocation>
</comment>
<sequence length="468" mass="52047">MDDQARILYENKCKDSRAELKRWENEWAQSHDGAKPGRQDIKNNPDIAKKYKEYHRFRDMLSGKISPPGAKEPKPSKRKTETASIQTPQKRVKHVETPSSQRFQDQELTTTPATSRKLFSPAPVTSLGPTPQRDGRILGLFDLMIEKELKTPSRKNKGATTHTPGGLTTPSKRVAGGVCDDVKLGRTPMSESKRQLLNTFATPLKNRQGETSCKTPTSISRLQFDTPAFLKRHSLPVADENAMFADPSPLKLPRKPLVRGLSEIVASLRQVEEDALDDDLEALRDLENDMNAPRMPSAPAKPTDEEHIILEKDSQTRPALLGGFDSEEMYDSPVEDGVDHNGNPVPVYKKKGQKRTTRKTNMRPVAKHRSQDPALRRDGDSDSGDMIPETQVVPGPGGEGAEDVDSAKGATPKQNDVAANKKNKVEGALKKGIRKVNEMAHANFRRLKLRNHGAKGGPGFNSRFRRRR</sequence>
<evidence type="ECO:0000256" key="7">
    <source>
        <dbReference type="ARBA" id="ARBA00025253"/>
    </source>
</evidence>
<evidence type="ECO:0000256" key="8">
    <source>
        <dbReference type="RuleBase" id="RU367067"/>
    </source>
</evidence>
<evidence type="ECO:0000256" key="4">
    <source>
        <dbReference type="ARBA" id="ARBA00022705"/>
    </source>
</evidence>
<proteinExistence type="inferred from homology"/>
<feature type="region of interest" description="Disordered" evidence="9">
    <location>
        <begin position="320"/>
        <end position="426"/>
    </location>
</feature>
<dbReference type="AlphaFoldDB" id="A0A167ZAT4"/>
<comment type="caution">
    <text evidence="10">The sequence shown here is derived from an EMBL/GenBank/DDBJ whole genome shotgun (WGS) entry which is preliminary data.</text>
</comment>
<dbReference type="EMBL" id="AZGY01000015">
    <property type="protein sequence ID" value="KZZ92412.1"/>
    <property type="molecule type" value="Genomic_DNA"/>
</dbReference>
<feature type="compositionally biased region" description="Polar residues" evidence="9">
    <location>
        <begin position="158"/>
        <end position="171"/>
    </location>
</feature>
<keyword evidence="5 8" id="KW-0539">Nucleus</keyword>
<organism evidence="10 11">
    <name type="scientific">Moelleriella libera RCEF 2490</name>
    <dbReference type="NCBI Taxonomy" id="1081109"/>
    <lineage>
        <taxon>Eukaryota</taxon>
        <taxon>Fungi</taxon>
        <taxon>Dikarya</taxon>
        <taxon>Ascomycota</taxon>
        <taxon>Pezizomycotina</taxon>
        <taxon>Sordariomycetes</taxon>
        <taxon>Hypocreomycetidae</taxon>
        <taxon>Hypocreales</taxon>
        <taxon>Clavicipitaceae</taxon>
        <taxon>Moelleriella</taxon>
    </lineage>
</organism>
<feature type="compositionally biased region" description="Basic and acidic residues" evidence="9">
    <location>
        <begin position="369"/>
        <end position="380"/>
    </location>
</feature>
<reference evidence="10 11" key="1">
    <citation type="journal article" date="2016" name="Genome Biol. Evol.">
        <title>Divergent and convergent evolution of fungal pathogenicity.</title>
        <authorList>
            <person name="Shang Y."/>
            <person name="Xiao G."/>
            <person name="Zheng P."/>
            <person name="Cen K."/>
            <person name="Zhan S."/>
            <person name="Wang C."/>
        </authorList>
    </citation>
    <scope>NUCLEOTIDE SEQUENCE [LARGE SCALE GENOMIC DNA]</scope>
    <source>
        <strain evidence="10 11">RCEF 2490</strain>
    </source>
</reference>
<comment type="function">
    <text evidence="7 8">Has a role in the initiation of DNA replication. Required at S-phase checkpoint.</text>
</comment>
<keyword evidence="6 8" id="KW-0131">Cell cycle</keyword>
<dbReference type="Proteomes" id="UP000078544">
    <property type="component" value="Unassembled WGS sequence"/>
</dbReference>
<dbReference type="InterPro" id="IPR040203">
    <property type="entry name" value="Sld2"/>
</dbReference>
<feature type="compositionally biased region" description="Basic and acidic residues" evidence="9">
    <location>
        <begin position="32"/>
        <end position="61"/>
    </location>
</feature>
<evidence type="ECO:0000256" key="2">
    <source>
        <dbReference type="ARBA" id="ARBA00007276"/>
    </source>
</evidence>
<evidence type="ECO:0000256" key="1">
    <source>
        <dbReference type="ARBA" id="ARBA00004123"/>
    </source>
</evidence>
<dbReference type="GO" id="GO:0003697">
    <property type="term" value="F:single-stranded DNA binding"/>
    <property type="evidence" value="ECO:0007669"/>
    <property type="project" value="TreeGrafter"/>
</dbReference>
<protein>
    <recommendedName>
        <fullName evidence="3 8">DNA replication regulator SLD2</fullName>
    </recommendedName>
</protein>
<dbReference type="Gene3D" id="1.10.10.1460">
    <property type="match status" value="1"/>
</dbReference>
<dbReference type="STRING" id="1081109.A0A167ZAT4"/>
<accession>A0A167ZAT4</accession>
<dbReference type="GO" id="GO:0003688">
    <property type="term" value="F:DNA replication origin binding"/>
    <property type="evidence" value="ECO:0007669"/>
    <property type="project" value="TreeGrafter"/>
</dbReference>
<keyword evidence="4 8" id="KW-0235">DNA replication</keyword>
<dbReference type="GO" id="GO:1902977">
    <property type="term" value="P:mitotic DNA replication preinitiation complex assembly"/>
    <property type="evidence" value="ECO:0007669"/>
    <property type="project" value="TreeGrafter"/>
</dbReference>
<dbReference type="GO" id="GO:0000727">
    <property type="term" value="P:double-strand break repair via break-induced replication"/>
    <property type="evidence" value="ECO:0007669"/>
    <property type="project" value="TreeGrafter"/>
</dbReference>
<dbReference type="PANTHER" id="PTHR28124:SF1">
    <property type="entry name" value="DNA REPLICATION REGULATOR SLD2"/>
    <property type="match status" value="1"/>
</dbReference>
<dbReference type="InterPro" id="IPR021110">
    <property type="entry name" value="DNA_rep_checkpnt_protein"/>
</dbReference>
<feature type="region of interest" description="Disordered" evidence="9">
    <location>
        <begin position="27"/>
        <end position="135"/>
    </location>
</feature>
<feature type="compositionally biased region" description="Polar residues" evidence="9">
    <location>
        <begin position="97"/>
        <end position="114"/>
    </location>
</feature>
<evidence type="ECO:0000256" key="3">
    <source>
        <dbReference type="ARBA" id="ARBA00018363"/>
    </source>
</evidence>
<dbReference type="Pfam" id="PF11719">
    <property type="entry name" value="Drc1-Sld2"/>
    <property type="match status" value="1"/>
</dbReference>
<feature type="compositionally biased region" description="Basic and acidic residues" evidence="9">
    <location>
        <begin position="71"/>
        <end position="81"/>
    </location>
</feature>
<dbReference type="PANTHER" id="PTHR28124">
    <property type="entry name" value="DNA REPLICATION REGULATOR SLD2"/>
    <property type="match status" value="1"/>
</dbReference>